<dbReference type="AlphaFoldDB" id="A0A1Y2HZN3"/>
<dbReference type="Proteomes" id="UP000193411">
    <property type="component" value="Unassembled WGS sequence"/>
</dbReference>
<evidence type="ECO:0000256" key="1">
    <source>
        <dbReference type="ARBA" id="ARBA00009580"/>
    </source>
</evidence>
<name>A0A1Y2HZN3_9FUNG</name>
<feature type="non-terminal residue" evidence="12">
    <location>
        <position position="1"/>
    </location>
</feature>
<proteinExistence type="inferred from homology"/>
<evidence type="ECO:0000256" key="9">
    <source>
        <dbReference type="ARBA" id="ARBA00051722"/>
    </source>
</evidence>
<evidence type="ECO:0000313" key="12">
    <source>
        <dbReference type="EMBL" id="ORZ40058.1"/>
    </source>
</evidence>
<dbReference type="Gene3D" id="3.90.190.10">
    <property type="entry name" value="Protein tyrosine phosphatase superfamily"/>
    <property type="match status" value="1"/>
</dbReference>
<dbReference type="InterPro" id="IPR029021">
    <property type="entry name" value="Prot-tyrosine_phosphatase-like"/>
</dbReference>
<evidence type="ECO:0000256" key="3">
    <source>
        <dbReference type="ARBA" id="ARBA00022481"/>
    </source>
</evidence>
<dbReference type="PROSITE" id="PS50056">
    <property type="entry name" value="TYR_PHOSPHATASE_2"/>
    <property type="match status" value="1"/>
</dbReference>
<evidence type="ECO:0000256" key="6">
    <source>
        <dbReference type="ARBA" id="ARBA00023157"/>
    </source>
</evidence>
<gene>
    <name evidence="12" type="ORF">BCR44DRAFT_98986</name>
</gene>
<evidence type="ECO:0000259" key="11">
    <source>
        <dbReference type="PROSITE" id="PS50056"/>
    </source>
</evidence>
<keyword evidence="5" id="KW-0904">Protein phosphatase</keyword>
<protein>
    <recommendedName>
        <fullName evidence="2">protein-tyrosine-phosphatase</fullName>
        <ecNumber evidence="2">3.1.3.48</ecNumber>
    </recommendedName>
</protein>
<evidence type="ECO:0000256" key="4">
    <source>
        <dbReference type="ARBA" id="ARBA00022801"/>
    </source>
</evidence>
<evidence type="ECO:0000256" key="8">
    <source>
        <dbReference type="ARBA" id="ARBA00023289"/>
    </source>
</evidence>
<evidence type="ECO:0000313" key="13">
    <source>
        <dbReference type="Proteomes" id="UP000193411"/>
    </source>
</evidence>
<comment type="caution">
    <text evidence="12">The sequence shown here is derived from an EMBL/GenBank/DDBJ whole genome shotgun (WGS) entry which is preliminary data.</text>
</comment>
<dbReference type="SMART" id="SM00404">
    <property type="entry name" value="PTPc_motif"/>
    <property type="match status" value="1"/>
</dbReference>
<keyword evidence="4" id="KW-0378">Hydrolase</keyword>
<keyword evidence="3" id="KW-0488">Methylation</keyword>
<dbReference type="STRING" id="765915.A0A1Y2HZN3"/>
<dbReference type="EC" id="3.1.3.48" evidence="2"/>
<dbReference type="InterPro" id="IPR000387">
    <property type="entry name" value="Tyr_Pase_dom"/>
</dbReference>
<keyword evidence="8" id="KW-0636">Prenylation</keyword>
<comment type="similarity">
    <text evidence="1">Belongs to the protein-tyrosine phosphatase family.</text>
</comment>
<comment type="catalytic activity">
    <reaction evidence="9">
        <text>O-phospho-L-tyrosyl-[protein] + H2O = L-tyrosyl-[protein] + phosphate</text>
        <dbReference type="Rhea" id="RHEA:10684"/>
        <dbReference type="Rhea" id="RHEA-COMP:10136"/>
        <dbReference type="Rhea" id="RHEA-COMP:20101"/>
        <dbReference type="ChEBI" id="CHEBI:15377"/>
        <dbReference type="ChEBI" id="CHEBI:43474"/>
        <dbReference type="ChEBI" id="CHEBI:46858"/>
        <dbReference type="ChEBI" id="CHEBI:61978"/>
        <dbReference type="EC" id="3.1.3.48"/>
    </reaction>
</comment>
<dbReference type="EMBL" id="MCFL01000004">
    <property type="protein sequence ID" value="ORZ40058.1"/>
    <property type="molecule type" value="Genomic_DNA"/>
</dbReference>
<feature type="region of interest" description="Disordered" evidence="10">
    <location>
        <begin position="67"/>
        <end position="106"/>
    </location>
</feature>
<reference evidence="12 13" key="1">
    <citation type="submission" date="2016-07" db="EMBL/GenBank/DDBJ databases">
        <title>Pervasive Adenine N6-methylation of Active Genes in Fungi.</title>
        <authorList>
            <consortium name="DOE Joint Genome Institute"/>
            <person name="Mondo S.J."/>
            <person name="Dannebaum R.O."/>
            <person name="Kuo R.C."/>
            <person name="Labutti K."/>
            <person name="Haridas S."/>
            <person name="Kuo A."/>
            <person name="Salamov A."/>
            <person name="Ahrendt S.R."/>
            <person name="Lipzen A."/>
            <person name="Sullivan W."/>
            <person name="Andreopoulos W.B."/>
            <person name="Clum A."/>
            <person name="Lindquist E."/>
            <person name="Daum C."/>
            <person name="Ramamoorthy G.K."/>
            <person name="Gryganskyi A."/>
            <person name="Culley D."/>
            <person name="Magnuson J.K."/>
            <person name="James T.Y."/>
            <person name="O'Malley M.A."/>
            <person name="Stajich J.E."/>
            <person name="Spatafora J.W."/>
            <person name="Visel A."/>
            <person name="Grigoriev I.V."/>
        </authorList>
    </citation>
    <scope>NUCLEOTIDE SEQUENCE [LARGE SCALE GENOMIC DNA]</scope>
    <source>
        <strain evidence="12 13">PL171</strain>
    </source>
</reference>
<organism evidence="12 13">
    <name type="scientific">Catenaria anguillulae PL171</name>
    <dbReference type="NCBI Taxonomy" id="765915"/>
    <lineage>
        <taxon>Eukaryota</taxon>
        <taxon>Fungi</taxon>
        <taxon>Fungi incertae sedis</taxon>
        <taxon>Blastocladiomycota</taxon>
        <taxon>Blastocladiomycetes</taxon>
        <taxon>Blastocladiales</taxon>
        <taxon>Catenariaceae</taxon>
        <taxon>Catenaria</taxon>
    </lineage>
</organism>
<dbReference type="PANTHER" id="PTHR23339">
    <property type="entry name" value="TYROSINE SPECIFIC PROTEIN PHOSPHATASE AND DUAL SPECIFICITY PROTEIN PHOSPHATASE"/>
    <property type="match status" value="1"/>
</dbReference>
<evidence type="ECO:0000256" key="7">
    <source>
        <dbReference type="ARBA" id="ARBA00023288"/>
    </source>
</evidence>
<dbReference type="GO" id="GO:0004725">
    <property type="term" value="F:protein tyrosine phosphatase activity"/>
    <property type="evidence" value="ECO:0007669"/>
    <property type="project" value="UniProtKB-EC"/>
</dbReference>
<dbReference type="OrthoDB" id="5632at2759"/>
<feature type="non-terminal residue" evidence="12">
    <location>
        <position position="161"/>
    </location>
</feature>
<dbReference type="InterPro" id="IPR003595">
    <property type="entry name" value="Tyr_Pase_cat"/>
</dbReference>
<keyword evidence="13" id="KW-1185">Reference proteome</keyword>
<dbReference type="InterPro" id="IPR050561">
    <property type="entry name" value="PTP"/>
</dbReference>
<feature type="domain" description="Tyrosine specific protein phosphatases" evidence="11">
    <location>
        <begin position="108"/>
        <end position="156"/>
    </location>
</feature>
<dbReference type="FunFam" id="3.90.190.10:FF:000086">
    <property type="entry name" value="Protein tyrosine phosphatase-like protein"/>
    <property type="match status" value="1"/>
</dbReference>
<dbReference type="GO" id="GO:0005737">
    <property type="term" value="C:cytoplasm"/>
    <property type="evidence" value="ECO:0007669"/>
    <property type="project" value="UniProtKB-ARBA"/>
</dbReference>
<keyword evidence="7" id="KW-0449">Lipoprotein</keyword>
<evidence type="ECO:0000256" key="10">
    <source>
        <dbReference type="SAM" id="MobiDB-lite"/>
    </source>
</evidence>
<keyword evidence="6" id="KW-1015">Disulfide bond</keyword>
<evidence type="ECO:0000256" key="2">
    <source>
        <dbReference type="ARBA" id="ARBA00013064"/>
    </source>
</evidence>
<feature type="compositionally biased region" description="Low complexity" evidence="10">
    <location>
        <begin position="84"/>
        <end position="98"/>
    </location>
</feature>
<accession>A0A1Y2HZN3</accession>
<sequence>SIVSHGDLRFLILDCPSDSTLPSVIKILTKEGVTDVVRVCEPTYATDPLTSLGIQVHDLSFKDGASLRSATSTDSTDHPPPPSHAHGTSSMSTSTSSQPPHPPAPTTIAVHCVAGLGRAPVLIAVALIEHGMSPLDAIEYVRARRRGAFNTTQVKYLDAYK</sequence>
<evidence type="ECO:0000256" key="5">
    <source>
        <dbReference type="ARBA" id="ARBA00022912"/>
    </source>
</evidence>
<dbReference type="SUPFAM" id="SSF52799">
    <property type="entry name" value="(Phosphotyrosine protein) phosphatases II"/>
    <property type="match status" value="1"/>
</dbReference>